<evidence type="ECO:0000256" key="2">
    <source>
        <dbReference type="ARBA" id="ARBA00004174"/>
    </source>
</evidence>
<evidence type="ECO:0000256" key="14">
    <source>
        <dbReference type="RuleBase" id="RU000461"/>
    </source>
</evidence>
<comment type="similarity">
    <text evidence="4 14">Belongs to the cytochrome P450 family.</text>
</comment>
<dbReference type="Proteomes" id="UP000494165">
    <property type="component" value="Unassembled WGS sequence"/>
</dbReference>
<evidence type="ECO:0000256" key="8">
    <source>
        <dbReference type="ARBA" id="ARBA00022848"/>
    </source>
</evidence>
<proteinExistence type="inferred from homology"/>
<keyword evidence="8" id="KW-0492">Microsome</keyword>
<keyword evidence="7" id="KW-0256">Endoplasmic reticulum</keyword>
<dbReference type="InterPro" id="IPR001128">
    <property type="entry name" value="Cyt_P450"/>
</dbReference>
<dbReference type="FunFam" id="1.10.630.10:FF:000042">
    <property type="entry name" value="Cytochrome P450"/>
    <property type="match status" value="1"/>
</dbReference>
<keyword evidence="11 14" id="KW-0503">Monooxygenase</keyword>
<dbReference type="GO" id="GO:0005789">
    <property type="term" value="C:endoplasmic reticulum membrane"/>
    <property type="evidence" value="ECO:0007669"/>
    <property type="project" value="UniProtKB-SubCell"/>
</dbReference>
<comment type="subcellular location">
    <subcellularLocation>
        <location evidence="3">Endoplasmic reticulum membrane</location>
        <topology evidence="3">Peripheral membrane protein</topology>
    </subcellularLocation>
    <subcellularLocation>
        <location evidence="2">Microsome membrane</location>
        <topology evidence="2">Peripheral membrane protein</topology>
    </subcellularLocation>
</comment>
<dbReference type="AlphaFoldDB" id="A0A8S1CME4"/>
<evidence type="ECO:0000256" key="1">
    <source>
        <dbReference type="ARBA" id="ARBA00001971"/>
    </source>
</evidence>
<dbReference type="Gene3D" id="1.10.630.10">
    <property type="entry name" value="Cytochrome P450"/>
    <property type="match status" value="1"/>
</dbReference>
<dbReference type="SUPFAM" id="SSF48264">
    <property type="entry name" value="Cytochrome P450"/>
    <property type="match status" value="1"/>
</dbReference>
<dbReference type="GO" id="GO:0016705">
    <property type="term" value="F:oxidoreductase activity, acting on paired donors, with incorporation or reduction of molecular oxygen"/>
    <property type="evidence" value="ECO:0007669"/>
    <property type="project" value="InterPro"/>
</dbReference>
<keyword evidence="17" id="KW-1185">Reference proteome</keyword>
<dbReference type="GO" id="GO:0004497">
    <property type="term" value="F:monooxygenase activity"/>
    <property type="evidence" value="ECO:0007669"/>
    <property type="project" value="UniProtKB-KW"/>
</dbReference>
<evidence type="ECO:0000256" key="3">
    <source>
        <dbReference type="ARBA" id="ARBA00004406"/>
    </source>
</evidence>
<dbReference type="EMBL" id="CADEPI010000076">
    <property type="protein sequence ID" value="CAB3372783.1"/>
    <property type="molecule type" value="Genomic_DNA"/>
</dbReference>
<evidence type="ECO:0000313" key="17">
    <source>
        <dbReference type="Proteomes" id="UP000494165"/>
    </source>
</evidence>
<dbReference type="PANTHER" id="PTHR24292">
    <property type="entry name" value="CYTOCHROME P450"/>
    <property type="match status" value="1"/>
</dbReference>
<evidence type="ECO:0000256" key="4">
    <source>
        <dbReference type="ARBA" id="ARBA00010617"/>
    </source>
</evidence>
<evidence type="ECO:0000256" key="5">
    <source>
        <dbReference type="ARBA" id="ARBA00022617"/>
    </source>
</evidence>
<keyword evidence="15" id="KW-0812">Transmembrane</keyword>
<dbReference type="InterPro" id="IPR017972">
    <property type="entry name" value="Cyt_P450_CS"/>
</dbReference>
<evidence type="ECO:0000313" key="16">
    <source>
        <dbReference type="EMBL" id="CAB3372783.1"/>
    </source>
</evidence>
<dbReference type="PRINTS" id="PR00463">
    <property type="entry name" value="EP450I"/>
</dbReference>
<feature type="binding site" description="axial binding residue" evidence="13">
    <location>
        <position position="474"/>
    </location>
    <ligand>
        <name>heme</name>
        <dbReference type="ChEBI" id="CHEBI:30413"/>
    </ligand>
    <ligandPart>
        <name>Fe</name>
        <dbReference type="ChEBI" id="CHEBI:18248"/>
    </ligandPart>
</feature>
<keyword evidence="10 13" id="KW-0408">Iron</keyword>
<name>A0A8S1CME4_9INSE</name>
<dbReference type="GO" id="GO:0005506">
    <property type="term" value="F:iron ion binding"/>
    <property type="evidence" value="ECO:0007669"/>
    <property type="project" value="InterPro"/>
</dbReference>
<keyword evidence="15" id="KW-1133">Transmembrane helix</keyword>
<keyword evidence="6 13" id="KW-0479">Metal-binding</keyword>
<evidence type="ECO:0000256" key="12">
    <source>
        <dbReference type="ARBA" id="ARBA00023136"/>
    </source>
</evidence>
<dbReference type="PROSITE" id="PS00086">
    <property type="entry name" value="CYTOCHROME_P450"/>
    <property type="match status" value="1"/>
</dbReference>
<comment type="caution">
    <text evidence="16">The sequence shown here is derived from an EMBL/GenBank/DDBJ whole genome shotgun (WGS) entry which is preliminary data.</text>
</comment>
<accession>A0A8S1CME4</accession>
<keyword evidence="12 15" id="KW-0472">Membrane</keyword>
<evidence type="ECO:0000256" key="13">
    <source>
        <dbReference type="PIRSR" id="PIRSR602401-1"/>
    </source>
</evidence>
<feature type="transmembrane region" description="Helical" evidence="15">
    <location>
        <begin position="7"/>
        <end position="27"/>
    </location>
</feature>
<dbReference type="InterPro" id="IPR002401">
    <property type="entry name" value="Cyt_P450_E_grp-I"/>
</dbReference>
<organism evidence="16 17">
    <name type="scientific">Cloeon dipterum</name>
    <dbReference type="NCBI Taxonomy" id="197152"/>
    <lineage>
        <taxon>Eukaryota</taxon>
        <taxon>Metazoa</taxon>
        <taxon>Ecdysozoa</taxon>
        <taxon>Arthropoda</taxon>
        <taxon>Hexapoda</taxon>
        <taxon>Insecta</taxon>
        <taxon>Pterygota</taxon>
        <taxon>Palaeoptera</taxon>
        <taxon>Ephemeroptera</taxon>
        <taxon>Pisciforma</taxon>
        <taxon>Baetidae</taxon>
        <taxon>Cloeon</taxon>
    </lineage>
</organism>
<evidence type="ECO:0000256" key="7">
    <source>
        <dbReference type="ARBA" id="ARBA00022824"/>
    </source>
</evidence>
<reference evidence="16 17" key="1">
    <citation type="submission" date="2020-04" db="EMBL/GenBank/DDBJ databases">
        <authorList>
            <person name="Alioto T."/>
            <person name="Alioto T."/>
            <person name="Gomez Garrido J."/>
        </authorList>
    </citation>
    <scope>NUCLEOTIDE SEQUENCE [LARGE SCALE GENOMIC DNA]</scope>
</reference>
<dbReference type="CDD" id="cd11056">
    <property type="entry name" value="CYP6-like"/>
    <property type="match status" value="1"/>
</dbReference>
<evidence type="ECO:0000256" key="10">
    <source>
        <dbReference type="ARBA" id="ARBA00023004"/>
    </source>
</evidence>
<comment type="cofactor">
    <cofactor evidence="1 13">
        <name>heme</name>
        <dbReference type="ChEBI" id="CHEBI:30413"/>
    </cofactor>
</comment>
<evidence type="ECO:0000256" key="9">
    <source>
        <dbReference type="ARBA" id="ARBA00023002"/>
    </source>
</evidence>
<dbReference type="InterPro" id="IPR036396">
    <property type="entry name" value="Cyt_P450_sf"/>
</dbReference>
<gene>
    <name evidence="16" type="ORF">CLODIP_2_CD06296</name>
</gene>
<dbReference type="InterPro" id="IPR050476">
    <property type="entry name" value="Insect_CytP450_Detox"/>
</dbReference>
<evidence type="ECO:0000256" key="15">
    <source>
        <dbReference type="SAM" id="Phobius"/>
    </source>
</evidence>
<sequence>MGLLFDSLLVELLAFGLAAWAIFYWYATKNYNYWQSKNVRTAKKLTPLFGTMAETFMLKTQLGVFYQKLYNELEGERFGGYYKLRDPAILVRDPELIKHVLVKDFSSFHDNDVHINEKVDPMLAYNIFSIHGPKWKFLRQRLAPAFTTGKIKSMFPLMQEVCEELKKHVQRAIDNKESREVKRMAANFTTDVVGSCAFGVKCNSLQDESNTFRQMGMEMLNPGPVRGLVLMIVLFWPKVGDFFGLKFISDRLANFFRKLVKDAIEFREKNNVTRSDFIQLLIQLKKKGELDADAGEKIENGVKQENGGTDHYEEAKIEFTHDVLTSQAVGFFGDGFETSSSALAFTLFEIANNQDVQEKLRDEINTVLEKHDGKFSYEAIQEMQYLDQVLLESLRMYPPAGAMNRLCTKRYQFPDSDLKIEVGTTMTVPIYAIHHDPKYWPNPEKFDPDRFTEDNKKSRLPYTFFPFGEGPRICIGMRFAQAQVKAALVTIVKNFDLETTGQTSYPVVLDPNVFLIHAKEGLHVSFKSRN</sequence>
<dbReference type="OrthoDB" id="2789670at2759"/>
<dbReference type="PANTHER" id="PTHR24292:SF54">
    <property type="entry name" value="CYP9F3-RELATED"/>
    <property type="match status" value="1"/>
</dbReference>
<evidence type="ECO:0000256" key="11">
    <source>
        <dbReference type="ARBA" id="ARBA00023033"/>
    </source>
</evidence>
<keyword evidence="9 14" id="KW-0560">Oxidoreductase</keyword>
<dbReference type="GO" id="GO:0020037">
    <property type="term" value="F:heme binding"/>
    <property type="evidence" value="ECO:0007669"/>
    <property type="project" value="InterPro"/>
</dbReference>
<protein>
    <recommendedName>
        <fullName evidence="18">Cytochrome P450</fullName>
    </recommendedName>
</protein>
<evidence type="ECO:0000256" key="6">
    <source>
        <dbReference type="ARBA" id="ARBA00022723"/>
    </source>
</evidence>
<evidence type="ECO:0008006" key="18">
    <source>
        <dbReference type="Google" id="ProtNLM"/>
    </source>
</evidence>
<keyword evidence="5 13" id="KW-0349">Heme</keyword>
<dbReference type="PRINTS" id="PR00385">
    <property type="entry name" value="P450"/>
</dbReference>
<dbReference type="Pfam" id="PF00067">
    <property type="entry name" value="p450"/>
    <property type="match status" value="1"/>
</dbReference>